<evidence type="ECO:0000313" key="2">
    <source>
        <dbReference type="EMBL" id="KAA8902821.1"/>
    </source>
</evidence>
<feature type="compositionally biased region" description="Basic residues" evidence="1">
    <location>
        <begin position="207"/>
        <end position="216"/>
    </location>
</feature>
<accession>A0A642UP72</accession>
<feature type="compositionally biased region" description="Pro residues" evidence="1">
    <location>
        <begin position="277"/>
        <end position="302"/>
    </location>
</feature>
<dbReference type="AlphaFoldDB" id="A0A642UP72"/>
<organism evidence="2 3">
    <name type="scientific">Diutina rugosa</name>
    <name type="common">Yeast</name>
    <name type="synonym">Candida rugosa</name>
    <dbReference type="NCBI Taxonomy" id="5481"/>
    <lineage>
        <taxon>Eukaryota</taxon>
        <taxon>Fungi</taxon>
        <taxon>Dikarya</taxon>
        <taxon>Ascomycota</taxon>
        <taxon>Saccharomycotina</taxon>
        <taxon>Pichiomycetes</taxon>
        <taxon>Debaryomycetaceae</taxon>
        <taxon>Diutina</taxon>
    </lineage>
</organism>
<dbReference type="Proteomes" id="UP000449547">
    <property type="component" value="Unassembled WGS sequence"/>
</dbReference>
<protein>
    <recommendedName>
        <fullName evidence="4">Myb/SANT-like domain-containing protein</fullName>
    </recommendedName>
</protein>
<comment type="caution">
    <text evidence="2">The sequence shown here is derived from an EMBL/GenBank/DDBJ whole genome shotgun (WGS) entry which is preliminary data.</text>
</comment>
<dbReference type="VEuPathDB" id="FungiDB:DIURU_002717"/>
<evidence type="ECO:0000313" key="3">
    <source>
        <dbReference type="Proteomes" id="UP000449547"/>
    </source>
</evidence>
<keyword evidence="3" id="KW-1185">Reference proteome</keyword>
<dbReference type="GeneID" id="54781368"/>
<name>A0A642UP72_DIURU</name>
<feature type="region of interest" description="Disordered" evidence="1">
    <location>
        <begin position="270"/>
        <end position="302"/>
    </location>
</feature>
<gene>
    <name evidence="2" type="ORF">DIURU_002717</name>
</gene>
<sequence>MSDERSVDSKYRRWPPAMDNLLVELLSHVVHSFPKDGDPVMTKEAWVYVCNSMRARNPQAVYSTYTKYSCTQHLYNVIQWRYRMWLKLATFTVADARYRYHWHAGKGRFVVEEGSPATTIDDTNVLHHLVATRELSLPQFDEFNRIRSPQVLMDLFVSDNLRYMSVYHNEVFDLLVRTDYRFQLPPEIESYPPFDYPEARLPYSKPLKPRQRRKHPTPPDPPGDKDAPQPASSPRPPSSPLTAGASPKATSHSPAAAAAAAAASPSSVAVPASRLQTPPPASVVPARPVAPPEAPPEVPPEAPIIVDPASVVEAAAAAAASLPVVDPSGAPIPPTPVFVRDRKWFTKLLDLHRTGHLGLGEVHLVCVGVRDGKIPLFMLNVLDQHYYRDAPAPMVQSDDQIAYHVRQYMLPMLNF</sequence>
<proteinExistence type="predicted"/>
<dbReference type="OMA" id="IPLFMLN"/>
<feature type="compositionally biased region" description="Low complexity" evidence="1">
    <location>
        <begin position="245"/>
        <end position="258"/>
    </location>
</feature>
<evidence type="ECO:0000256" key="1">
    <source>
        <dbReference type="SAM" id="MobiDB-lite"/>
    </source>
</evidence>
<dbReference type="EMBL" id="SWFT01000082">
    <property type="protein sequence ID" value="KAA8902821.1"/>
    <property type="molecule type" value="Genomic_DNA"/>
</dbReference>
<feature type="region of interest" description="Disordered" evidence="1">
    <location>
        <begin position="193"/>
        <end position="258"/>
    </location>
</feature>
<dbReference type="RefSeq" id="XP_034012569.1">
    <property type="nucleotide sequence ID" value="XM_034155399.1"/>
</dbReference>
<evidence type="ECO:0008006" key="4">
    <source>
        <dbReference type="Google" id="ProtNLM"/>
    </source>
</evidence>
<reference evidence="2 3" key="1">
    <citation type="submission" date="2019-07" db="EMBL/GenBank/DDBJ databases">
        <title>Genome assembly of two rare yeast pathogens: Diutina rugosa and Trichomonascus ciferrii.</title>
        <authorList>
            <person name="Mixao V."/>
            <person name="Saus E."/>
            <person name="Hansen A."/>
            <person name="Lass-Flor C."/>
            <person name="Gabaldon T."/>
        </authorList>
    </citation>
    <scope>NUCLEOTIDE SEQUENCE [LARGE SCALE GENOMIC DNA]</scope>
    <source>
        <strain evidence="2 3">CBS 613</strain>
    </source>
</reference>
<dbReference type="OrthoDB" id="4024958at2759"/>